<feature type="compositionally biased region" description="Polar residues" evidence="1">
    <location>
        <begin position="298"/>
        <end position="320"/>
    </location>
</feature>
<feature type="compositionally biased region" description="Basic and acidic residues" evidence="1">
    <location>
        <begin position="611"/>
        <end position="622"/>
    </location>
</feature>
<feature type="compositionally biased region" description="Basic residues" evidence="1">
    <location>
        <begin position="685"/>
        <end position="706"/>
    </location>
</feature>
<dbReference type="OMA" id="QENYGYQ"/>
<dbReference type="EMBL" id="LT598491">
    <property type="protein sequence ID" value="SCW04071.1"/>
    <property type="molecule type" value="Genomic_DNA"/>
</dbReference>
<gene>
    <name evidence="2" type="ORF">LAFE_0H05270G</name>
</gene>
<feature type="region of interest" description="Disordered" evidence="1">
    <location>
        <begin position="399"/>
        <end position="437"/>
    </location>
</feature>
<keyword evidence="3" id="KW-1185">Reference proteome</keyword>
<feature type="region of interest" description="Disordered" evidence="1">
    <location>
        <begin position="71"/>
        <end position="106"/>
    </location>
</feature>
<feature type="region of interest" description="Disordered" evidence="1">
    <location>
        <begin position="649"/>
        <end position="706"/>
    </location>
</feature>
<dbReference type="OrthoDB" id="4069015at2759"/>
<feature type="compositionally biased region" description="Basic and acidic residues" evidence="1">
    <location>
        <begin position="237"/>
        <end position="249"/>
    </location>
</feature>
<feature type="compositionally biased region" description="Polar residues" evidence="1">
    <location>
        <begin position="563"/>
        <end position="581"/>
    </location>
</feature>
<sequence>MVLGLKKKQHRVPDLSRYDYYYENERDVNRSHRLSAAAAAAAGRSHSMVHGPTRTMQARTSVQPYRSYSLRPHSAAGVSRTQGPERLNSFTQRRGPTSRSNSMASNPASITVKTTEVKDLQGRTRSITKQTVRRINGYEYVETTTTTTTAAPAQDPEKHFDEFTTDFTDDLSFQDQQSGQRQHSLVGSPPLVNMNSFSTTSKLDVEEDEDDNAEFSDAMDYLPPERRSTRKIKAKKATKDLTRQRKPLNDQEMYAKALEAAKKKVYGERNPEAAVSAPTSGPNPVARMTSLRDPPPNASTGTAQTGGTRKSRSLSRSISQKLFKHPPNEPQSIESVENAAHSSDVPHRMTDDEMYAKALEIARKKYAAQQEPPLQPNLVNTIVEEPEDVVTADIEPTDHKNETFASPHMPSFAAAGTSSTAAIPTRNAIEEDGVKTSPKKKFKSFFSKVVQFSQENYGYQPKKDSTAVNNNMGEVKEPDMMHKKKVVGHSNGTVATGTHGFEGIGEERVLSNSSPPSAPVTASGPVSSSIPTSASLNSQANMSRQSSYVPNTGSVHTPVANDSRLSGSSYSPESPEITSSFVAPKQHFAHSSRTNSSVKSNSRNTASSKHSMRESLRDEEPAMHTTVVQGVATVTKIEPTSPVVNGLVLEGGQAVPETPMSEVSDSRFTTASPVPEESPETSRNGTKKPTAKPKKKTLLSRIFKRS</sequence>
<feature type="region of interest" description="Disordered" evidence="1">
    <location>
        <begin position="490"/>
        <end position="624"/>
    </location>
</feature>
<reference evidence="2 3" key="1">
    <citation type="submission" date="2016-03" db="EMBL/GenBank/DDBJ databases">
        <authorList>
            <person name="Devillers H."/>
        </authorList>
    </citation>
    <scope>NUCLEOTIDE SEQUENCE [LARGE SCALE GENOMIC DNA]</scope>
    <source>
        <strain evidence="2">CBS 6772</strain>
    </source>
</reference>
<feature type="region of interest" description="Disordered" evidence="1">
    <location>
        <begin position="264"/>
        <end position="349"/>
    </location>
</feature>
<feature type="compositionally biased region" description="Polar residues" evidence="1">
    <location>
        <begin position="524"/>
        <end position="555"/>
    </location>
</feature>
<accession>A0A1G4MJQ8</accession>
<evidence type="ECO:0000313" key="3">
    <source>
        <dbReference type="Proteomes" id="UP000190831"/>
    </source>
</evidence>
<feature type="compositionally biased region" description="Acidic residues" evidence="1">
    <location>
        <begin position="205"/>
        <end position="214"/>
    </location>
</feature>
<protein>
    <submittedName>
        <fullName evidence="2">LAFE_0H05270g1_1</fullName>
    </submittedName>
</protein>
<feature type="region of interest" description="Disordered" evidence="1">
    <location>
        <begin position="204"/>
        <end position="252"/>
    </location>
</feature>
<name>A0A1G4MJQ8_LACFM</name>
<organism evidence="2 3">
    <name type="scientific">Lachancea fermentati</name>
    <name type="common">Zygosaccharomyces fermentati</name>
    <dbReference type="NCBI Taxonomy" id="4955"/>
    <lineage>
        <taxon>Eukaryota</taxon>
        <taxon>Fungi</taxon>
        <taxon>Dikarya</taxon>
        <taxon>Ascomycota</taxon>
        <taxon>Saccharomycotina</taxon>
        <taxon>Saccharomycetes</taxon>
        <taxon>Saccharomycetales</taxon>
        <taxon>Saccharomycetaceae</taxon>
        <taxon>Lachancea</taxon>
    </lineage>
</organism>
<feature type="region of interest" description="Disordered" evidence="1">
    <location>
        <begin position="176"/>
        <end position="195"/>
    </location>
</feature>
<feature type="compositionally biased region" description="Polar residues" evidence="1">
    <location>
        <begin position="661"/>
        <end position="672"/>
    </location>
</feature>
<feature type="compositionally biased region" description="Low complexity" evidence="1">
    <location>
        <begin position="591"/>
        <end position="605"/>
    </location>
</feature>
<feature type="compositionally biased region" description="Low complexity" evidence="1">
    <location>
        <begin position="413"/>
        <end position="422"/>
    </location>
</feature>
<proteinExistence type="predicted"/>
<evidence type="ECO:0000256" key="1">
    <source>
        <dbReference type="SAM" id="MobiDB-lite"/>
    </source>
</evidence>
<dbReference type="Proteomes" id="UP000190831">
    <property type="component" value="Chromosome H"/>
</dbReference>
<feature type="compositionally biased region" description="Polar residues" evidence="1">
    <location>
        <begin position="88"/>
        <end position="106"/>
    </location>
</feature>
<evidence type="ECO:0000313" key="2">
    <source>
        <dbReference type="EMBL" id="SCW04071.1"/>
    </source>
</evidence>
<dbReference type="AlphaFoldDB" id="A0A1G4MJQ8"/>